<comment type="subcellular location">
    <subcellularLocation>
        <location evidence="5">Cell membrane</location>
        <topology evidence="5">Multi-pass membrane protein</topology>
    </subcellularLocation>
    <subcellularLocation>
        <location evidence="1">Membrane</location>
        <topology evidence="1">Multi-pass membrane protein</topology>
    </subcellularLocation>
</comment>
<feature type="transmembrane region" description="Helical" evidence="5">
    <location>
        <begin position="30"/>
        <end position="50"/>
    </location>
</feature>
<keyword evidence="4 5" id="KW-0472">Membrane</keyword>
<dbReference type="EMBL" id="JAASQP010000001">
    <property type="protein sequence ID" value="NIJ25130.1"/>
    <property type="molecule type" value="Genomic_DNA"/>
</dbReference>
<comment type="similarity">
    <text evidence="5">Belongs to the 4-toluene sulfonate uptake permease (TSUP) (TC 2.A.102) family.</text>
</comment>
<dbReference type="PANTHER" id="PTHR43701:SF2">
    <property type="entry name" value="MEMBRANE TRANSPORTER PROTEIN YJNA-RELATED"/>
    <property type="match status" value="1"/>
</dbReference>
<dbReference type="Proteomes" id="UP000788153">
    <property type="component" value="Unassembled WGS sequence"/>
</dbReference>
<organism evidence="6 7">
    <name type="scientific">Sphingomonas japonica</name>
    <dbReference type="NCBI Taxonomy" id="511662"/>
    <lineage>
        <taxon>Bacteria</taxon>
        <taxon>Pseudomonadati</taxon>
        <taxon>Pseudomonadota</taxon>
        <taxon>Alphaproteobacteria</taxon>
        <taxon>Sphingomonadales</taxon>
        <taxon>Sphingomonadaceae</taxon>
        <taxon>Sphingomonas</taxon>
    </lineage>
</organism>
<reference evidence="6 7" key="1">
    <citation type="submission" date="2020-03" db="EMBL/GenBank/DDBJ databases">
        <title>Genomic Encyclopedia of Type Strains, Phase IV (KMG-IV): sequencing the most valuable type-strain genomes for metagenomic binning, comparative biology and taxonomic classification.</title>
        <authorList>
            <person name="Goeker M."/>
        </authorList>
    </citation>
    <scope>NUCLEOTIDE SEQUENCE [LARGE SCALE GENOMIC DNA]</scope>
    <source>
        <strain evidence="6 7">DSM 22753</strain>
    </source>
</reference>
<evidence type="ECO:0000313" key="7">
    <source>
        <dbReference type="Proteomes" id="UP000788153"/>
    </source>
</evidence>
<proteinExistence type="inferred from homology"/>
<keyword evidence="5" id="KW-1003">Cell membrane</keyword>
<accession>A0ABX0U3H6</accession>
<evidence type="ECO:0000256" key="2">
    <source>
        <dbReference type="ARBA" id="ARBA00022692"/>
    </source>
</evidence>
<feature type="transmembrane region" description="Helical" evidence="5">
    <location>
        <begin position="103"/>
        <end position="124"/>
    </location>
</feature>
<evidence type="ECO:0000313" key="6">
    <source>
        <dbReference type="EMBL" id="NIJ25130.1"/>
    </source>
</evidence>
<evidence type="ECO:0000256" key="3">
    <source>
        <dbReference type="ARBA" id="ARBA00022989"/>
    </source>
</evidence>
<dbReference type="Pfam" id="PF01925">
    <property type="entry name" value="TauE"/>
    <property type="match status" value="1"/>
</dbReference>
<feature type="transmembrane region" description="Helical" evidence="5">
    <location>
        <begin position="191"/>
        <end position="208"/>
    </location>
</feature>
<keyword evidence="2 5" id="KW-0812">Transmembrane</keyword>
<comment type="caution">
    <text evidence="6">The sequence shown here is derived from an EMBL/GenBank/DDBJ whole genome shotgun (WGS) entry which is preliminary data.</text>
</comment>
<sequence>MDWLNAVAGLLVGIIVGVTGVGGGSLMSPLLILFFGVAPATAIGTDLWFAAITKSVGGYVHHRQSSVALDIVGLLAIGSIPAAILTGLWLWQFGGTSMRSDVLSQLLGIVLILTSVATLLRQRVARFALSLSIRQHPAFTTFKRIATILAGALLGIMVTLTSVGAGALGATMLLCLYPKRLSLHQLVGTDIAHAVPIALVGGIIHLLIGTVDWALLAMLLVGSIPGIIVGSRLAALIPEALIRPALAVVLVFAGLKLIV</sequence>
<dbReference type="InterPro" id="IPR051598">
    <property type="entry name" value="TSUP/Inactive_protease-like"/>
</dbReference>
<feature type="transmembrane region" description="Helical" evidence="5">
    <location>
        <begin position="71"/>
        <end position="91"/>
    </location>
</feature>
<protein>
    <recommendedName>
        <fullName evidence="5">Probable membrane transporter protein</fullName>
    </recommendedName>
</protein>
<name>A0ABX0U3H6_9SPHN</name>
<feature type="transmembrane region" description="Helical" evidence="5">
    <location>
        <begin position="145"/>
        <end position="171"/>
    </location>
</feature>
<keyword evidence="3 5" id="KW-1133">Transmembrane helix</keyword>
<keyword evidence="7" id="KW-1185">Reference proteome</keyword>
<dbReference type="InterPro" id="IPR002781">
    <property type="entry name" value="TM_pro_TauE-like"/>
</dbReference>
<dbReference type="PANTHER" id="PTHR43701">
    <property type="entry name" value="MEMBRANE TRANSPORTER PROTEIN MJ0441-RELATED"/>
    <property type="match status" value="1"/>
</dbReference>
<feature type="transmembrane region" description="Helical" evidence="5">
    <location>
        <begin position="215"/>
        <end position="235"/>
    </location>
</feature>
<evidence type="ECO:0000256" key="5">
    <source>
        <dbReference type="RuleBase" id="RU363041"/>
    </source>
</evidence>
<evidence type="ECO:0000256" key="1">
    <source>
        <dbReference type="ARBA" id="ARBA00004141"/>
    </source>
</evidence>
<evidence type="ECO:0000256" key="4">
    <source>
        <dbReference type="ARBA" id="ARBA00023136"/>
    </source>
</evidence>
<feature type="transmembrane region" description="Helical" evidence="5">
    <location>
        <begin position="241"/>
        <end position="258"/>
    </location>
</feature>
<gene>
    <name evidence="6" type="ORF">FHT01_002672</name>
</gene>
<dbReference type="RefSeq" id="WP_140047591.1">
    <property type="nucleotide sequence ID" value="NZ_BAAAEV010000001.1"/>
</dbReference>